<accession>A0A926JCL2</accession>
<dbReference type="Proteomes" id="UP000608594">
    <property type="component" value="Unassembled WGS sequence"/>
</dbReference>
<dbReference type="AlphaFoldDB" id="A0A926JCL2"/>
<evidence type="ECO:0000313" key="1">
    <source>
        <dbReference type="EMBL" id="MBC9248306.1"/>
    </source>
</evidence>
<gene>
    <name evidence="1" type="ORF">H4P12_16685</name>
</gene>
<sequence length="365" mass="40938">MFTRAAASSADTLMISAVLDEDNDEAIYQPAARVFQYEHKNPPGEQWFVSDFALSVQDIAVIEQPEVSPDRPRFFALLGAEGDVAYLSRPDRHQEMIEGAGTSNPGSKFYGQVLTLRQIGQRLYVIGIGGQIYVRKGPDDWRILTDAVLFDRQADTQQLMSAPDMDSPDFLEWWESNRLNNPASRNIIFRDIAGLSEDALYICGEVGPGAKPVLCYWDGRTLEELKVPLEEATLAGIHIESPDSVWICGREGVILHGSRARGFNPVNADTRLNLFHGFTSWRDSLLMPASVRPGGLWRLDLQSNAVSRFEPRLPKLNRLDSNPEYALGGPFFAQAFGDVIWAVADKDIFRFDGQQWERIKHPDLP</sequence>
<proteinExistence type="predicted"/>
<organism evidence="1 2">
    <name type="scientific">Paracoccus amoyensis</name>
    <dbReference type="NCBI Taxonomy" id="2760093"/>
    <lineage>
        <taxon>Bacteria</taxon>
        <taxon>Pseudomonadati</taxon>
        <taxon>Pseudomonadota</taxon>
        <taxon>Alphaproteobacteria</taxon>
        <taxon>Rhodobacterales</taxon>
        <taxon>Paracoccaceae</taxon>
        <taxon>Paracoccus</taxon>
    </lineage>
</organism>
<dbReference type="RefSeq" id="WP_187794798.1">
    <property type="nucleotide sequence ID" value="NZ_JACOQL010000005.1"/>
</dbReference>
<protein>
    <submittedName>
        <fullName evidence="1">Uncharacterized protein</fullName>
    </submittedName>
</protein>
<comment type="caution">
    <text evidence="1">The sequence shown here is derived from an EMBL/GenBank/DDBJ whole genome shotgun (WGS) entry which is preliminary data.</text>
</comment>
<dbReference type="EMBL" id="JACOQL010000005">
    <property type="protein sequence ID" value="MBC9248306.1"/>
    <property type="molecule type" value="Genomic_DNA"/>
</dbReference>
<keyword evidence="2" id="KW-1185">Reference proteome</keyword>
<evidence type="ECO:0000313" key="2">
    <source>
        <dbReference type="Proteomes" id="UP000608594"/>
    </source>
</evidence>
<reference evidence="1" key="1">
    <citation type="submission" date="2020-08" db="EMBL/GenBank/DDBJ databases">
        <title>Paracoccus amoyensis sp. nov., isolated from the surface seawater at coast of Xiamen, Fujian.</title>
        <authorList>
            <person name="Lyu L."/>
        </authorList>
    </citation>
    <scope>NUCLEOTIDE SEQUENCE</scope>
    <source>
        <strain evidence="1">11-3</strain>
    </source>
</reference>
<name>A0A926JCL2_9RHOB</name>